<dbReference type="InterPro" id="IPR006157">
    <property type="entry name" value="FolB_dom"/>
</dbReference>
<dbReference type="NCBIfam" id="TIGR00526">
    <property type="entry name" value="folB_dom"/>
    <property type="match status" value="1"/>
</dbReference>
<comment type="catalytic activity">
    <reaction evidence="1">
        <text>7,8-dihydroneopterin = 6-hydroxymethyl-7,8-dihydropterin + glycolaldehyde</text>
        <dbReference type="Rhea" id="RHEA:10540"/>
        <dbReference type="ChEBI" id="CHEBI:17001"/>
        <dbReference type="ChEBI" id="CHEBI:17071"/>
        <dbReference type="ChEBI" id="CHEBI:44841"/>
        <dbReference type="EC" id="4.1.2.25"/>
    </reaction>
</comment>
<sequence>FHPYRIIKKKVLFNTFYLIYYVSLSIKAIKRLSSRDAFMERIILEEISVTAHLGVTEKERAKKQKILVTVSIVPDIHFKSLNDSIDNTINYSNVRGDIINIIGKNRFKLIETSAGKLAFYIKDNYPVKNIAVVIKKFPYKDTKFVAFEFKI</sequence>
<evidence type="ECO:0000256" key="2">
    <source>
        <dbReference type="ARBA" id="ARBA00005013"/>
    </source>
</evidence>
<name>A0A0F9DES0_9ZZZZ</name>
<feature type="domain" description="Dihydroneopterin aldolase/epimerase" evidence="9">
    <location>
        <begin position="42"/>
        <end position="151"/>
    </location>
</feature>
<comment type="caution">
    <text evidence="10">The sequence shown here is derived from an EMBL/GenBank/DDBJ whole genome shotgun (WGS) entry which is preliminary data.</text>
</comment>
<organism evidence="10">
    <name type="scientific">marine sediment metagenome</name>
    <dbReference type="NCBI Taxonomy" id="412755"/>
    <lineage>
        <taxon>unclassified sequences</taxon>
        <taxon>metagenomes</taxon>
        <taxon>ecological metagenomes</taxon>
    </lineage>
</organism>
<evidence type="ECO:0000256" key="6">
    <source>
        <dbReference type="ARBA" id="ARBA00023239"/>
    </source>
</evidence>
<dbReference type="InterPro" id="IPR006156">
    <property type="entry name" value="Dihydroneopterin_aldolase"/>
</dbReference>
<comment type="similarity">
    <text evidence="3">Belongs to the DHNA family.</text>
</comment>
<gene>
    <name evidence="10" type="ORF">LCGC14_2497470</name>
</gene>
<keyword evidence="8" id="KW-1133">Transmembrane helix</keyword>
<keyword evidence="5" id="KW-0289">Folate biosynthesis</keyword>
<dbReference type="GO" id="GO:0004150">
    <property type="term" value="F:dihydroneopterin aldolase activity"/>
    <property type="evidence" value="ECO:0007669"/>
    <property type="project" value="UniProtKB-EC"/>
</dbReference>
<dbReference type="AlphaFoldDB" id="A0A0F9DES0"/>
<evidence type="ECO:0000313" key="10">
    <source>
        <dbReference type="EMBL" id="KKL16251.1"/>
    </source>
</evidence>
<evidence type="ECO:0000259" key="9">
    <source>
        <dbReference type="SMART" id="SM00905"/>
    </source>
</evidence>
<comment type="pathway">
    <text evidence="2">Cofactor biosynthesis; tetrahydrofolate biosynthesis; 2-amino-4-hydroxy-6-hydroxymethyl-7,8-dihydropteridine diphosphate from 7,8-dihydroneopterin triphosphate: step 3/4.</text>
</comment>
<proteinExistence type="inferred from homology"/>
<evidence type="ECO:0000256" key="8">
    <source>
        <dbReference type="SAM" id="Phobius"/>
    </source>
</evidence>
<evidence type="ECO:0000256" key="5">
    <source>
        <dbReference type="ARBA" id="ARBA00022909"/>
    </source>
</evidence>
<keyword evidence="8" id="KW-0812">Transmembrane</keyword>
<keyword evidence="6" id="KW-0456">Lyase</keyword>
<reference evidence="10" key="1">
    <citation type="journal article" date="2015" name="Nature">
        <title>Complex archaea that bridge the gap between prokaryotes and eukaryotes.</title>
        <authorList>
            <person name="Spang A."/>
            <person name="Saw J.H."/>
            <person name="Jorgensen S.L."/>
            <person name="Zaremba-Niedzwiedzka K."/>
            <person name="Martijn J."/>
            <person name="Lind A.E."/>
            <person name="van Eijk R."/>
            <person name="Schleper C."/>
            <person name="Guy L."/>
            <person name="Ettema T.J."/>
        </authorList>
    </citation>
    <scope>NUCLEOTIDE SEQUENCE</scope>
</reference>
<dbReference type="PANTHER" id="PTHR42844:SF1">
    <property type="entry name" value="DIHYDRONEOPTERIN ALDOLASE 1-RELATED"/>
    <property type="match status" value="1"/>
</dbReference>
<dbReference type="EMBL" id="LAZR01039739">
    <property type="protein sequence ID" value="KKL16251.1"/>
    <property type="molecule type" value="Genomic_DNA"/>
</dbReference>
<dbReference type="InterPro" id="IPR043133">
    <property type="entry name" value="GTP-CH-I_C/QueF"/>
</dbReference>
<dbReference type="GO" id="GO:0046656">
    <property type="term" value="P:folic acid biosynthetic process"/>
    <property type="evidence" value="ECO:0007669"/>
    <property type="project" value="UniProtKB-KW"/>
</dbReference>
<dbReference type="SMART" id="SM00905">
    <property type="entry name" value="FolB"/>
    <property type="match status" value="1"/>
</dbReference>
<dbReference type="PANTHER" id="PTHR42844">
    <property type="entry name" value="DIHYDRONEOPTERIN ALDOLASE 1-RELATED"/>
    <property type="match status" value="1"/>
</dbReference>
<dbReference type="EC" id="4.1.2.25" evidence="4"/>
<feature type="non-terminal residue" evidence="10">
    <location>
        <position position="1"/>
    </location>
</feature>
<evidence type="ECO:0000256" key="7">
    <source>
        <dbReference type="ARBA" id="ARBA00032903"/>
    </source>
</evidence>
<feature type="transmembrane region" description="Helical" evidence="8">
    <location>
        <begin position="12"/>
        <end position="29"/>
    </location>
</feature>
<evidence type="ECO:0000256" key="1">
    <source>
        <dbReference type="ARBA" id="ARBA00001353"/>
    </source>
</evidence>
<evidence type="ECO:0000256" key="4">
    <source>
        <dbReference type="ARBA" id="ARBA00013043"/>
    </source>
</evidence>
<dbReference type="GO" id="GO:0005737">
    <property type="term" value="C:cytoplasm"/>
    <property type="evidence" value="ECO:0007669"/>
    <property type="project" value="TreeGrafter"/>
</dbReference>
<accession>A0A0F9DES0</accession>
<dbReference type="Pfam" id="PF02152">
    <property type="entry name" value="FolB"/>
    <property type="match status" value="1"/>
</dbReference>
<keyword evidence="8" id="KW-0472">Membrane</keyword>
<dbReference type="SUPFAM" id="SSF55620">
    <property type="entry name" value="Tetrahydrobiopterin biosynthesis enzymes-like"/>
    <property type="match status" value="1"/>
</dbReference>
<evidence type="ECO:0000256" key="3">
    <source>
        <dbReference type="ARBA" id="ARBA00005708"/>
    </source>
</evidence>
<dbReference type="Gene3D" id="3.30.1130.10">
    <property type="match status" value="1"/>
</dbReference>
<protein>
    <recommendedName>
        <fullName evidence="4">dihydroneopterin aldolase</fullName>
        <ecNumber evidence="4">4.1.2.25</ecNumber>
    </recommendedName>
    <alternativeName>
        <fullName evidence="7">7,8-dihydroneopterin aldolase</fullName>
    </alternativeName>
</protein>